<dbReference type="AlphaFoldDB" id="A0A4S4E383"/>
<feature type="compositionally biased region" description="Low complexity" evidence="1">
    <location>
        <begin position="190"/>
        <end position="203"/>
    </location>
</feature>
<dbReference type="Gene3D" id="3.30.200.20">
    <property type="entry name" value="Phosphorylase Kinase, domain 1"/>
    <property type="match status" value="1"/>
</dbReference>
<feature type="domain" description="Protein kinase" evidence="2">
    <location>
        <begin position="250"/>
        <end position="518"/>
    </location>
</feature>
<evidence type="ECO:0000313" key="3">
    <source>
        <dbReference type="EMBL" id="THG10323.1"/>
    </source>
</evidence>
<evidence type="ECO:0000259" key="2">
    <source>
        <dbReference type="PROSITE" id="PS50011"/>
    </source>
</evidence>
<dbReference type="PANTHER" id="PTHR47987">
    <property type="entry name" value="OS08G0249100 PROTEIN"/>
    <property type="match status" value="1"/>
</dbReference>
<dbReference type="GO" id="GO:0005524">
    <property type="term" value="F:ATP binding"/>
    <property type="evidence" value="ECO:0007669"/>
    <property type="project" value="InterPro"/>
</dbReference>
<gene>
    <name evidence="3" type="ORF">TEA_029333</name>
</gene>
<dbReference type="InterPro" id="IPR046958">
    <property type="entry name" value="RBK1/2/STUNTED"/>
</dbReference>
<dbReference type="Gene3D" id="1.10.510.10">
    <property type="entry name" value="Transferase(Phosphotransferase) domain 1"/>
    <property type="match status" value="1"/>
</dbReference>
<evidence type="ECO:0000256" key="1">
    <source>
        <dbReference type="SAM" id="MobiDB-lite"/>
    </source>
</evidence>
<comment type="caution">
    <text evidence="3">The sequence shown here is derived from an EMBL/GenBank/DDBJ whole genome shotgun (WGS) entry which is preliminary data.</text>
</comment>
<dbReference type="PANTHER" id="PTHR47987:SF11">
    <property type="entry name" value="RECEPTOR-LIKE CYTOSOLIC SERINE_THREONINE-PROTEIN KINASE RBK1 ISOFORM X1"/>
    <property type="match status" value="1"/>
</dbReference>
<protein>
    <recommendedName>
        <fullName evidence="2">Protein kinase domain-containing protein</fullName>
    </recommendedName>
</protein>
<dbReference type="InterPro" id="IPR000719">
    <property type="entry name" value="Prot_kinase_dom"/>
</dbReference>
<sequence>MMAKSLKKINCRWCSLLWTKTTKTKRTIIVSLSSDNCSREILLRLLASVAMPGDYVLAVHVLEPNDTFDTNSFQIHEDLCKSKQVDFQVKVCGGGCYITELAHQVRINSATILAVGCSSPWPRNSTVANYLKALPPTCSLLVMDNVGRILMQRQGSSQEGSASRVLQYSQSCVSNYRNLEQLGTTRQIQKSLTMPSSSKSPSLQQAENLTRRSHRKALQIPVCMTHKLFERLTQRRRFTLEELSCATNDFRPEMVIREGENSKVYQAKLDNGQLVAVKVLKNTESSAEDLFHEVEILCSLEHENIVPLIGYCYCEEIHAIIYYLLKESLNQRLKSLRWNERMRIAIGVAKALNYLHSRSPPIIHRDVKSSNILLSDNSQPQLSGFGTAIVHQQQNQQVSGYAKPFHVVGTFGYLAPEYMMYGKIDEKIDVYSYGVVLLELITGKEAILTNQASNHESLVLSARSLLSCSLCERLIDPCLNKDYDKDEMKTMMMAARLCLLHSSSRRPSMKTVKFHSFPQILQLFEEPEQGLKMQRKREELLNGISSKGEQACADMVS</sequence>
<dbReference type="PROSITE" id="PS50011">
    <property type="entry name" value="PROTEIN_KINASE_DOM"/>
    <property type="match status" value="1"/>
</dbReference>
<dbReference type="InterPro" id="IPR011009">
    <property type="entry name" value="Kinase-like_dom_sf"/>
</dbReference>
<accession>A0A4S4E383</accession>
<evidence type="ECO:0000313" key="4">
    <source>
        <dbReference type="Proteomes" id="UP000306102"/>
    </source>
</evidence>
<dbReference type="SMART" id="SM00220">
    <property type="entry name" value="S_TKc"/>
    <property type="match status" value="1"/>
</dbReference>
<feature type="region of interest" description="Disordered" evidence="1">
    <location>
        <begin position="189"/>
        <end position="211"/>
    </location>
</feature>
<dbReference type="GO" id="GO:0004672">
    <property type="term" value="F:protein kinase activity"/>
    <property type="evidence" value="ECO:0007669"/>
    <property type="project" value="InterPro"/>
</dbReference>
<dbReference type="EMBL" id="SDRB02007932">
    <property type="protein sequence ID" value="THG10323.1"/>
    <property type="molecule type" value="Genomic_DNA"/>
</dbReference>
<name>A0A4S4E383_CAMSN</name>
<keyword evidence="4" id="KW-1185">Reference proteome</keyword>
<reference evidence="3 4" key="1">
    <citation type="journal article" date="2018" name="Proc. Natl. Acad. Sci. U.S.A.">
        <title>Draft genome sequence of Camellia sinensis var. sinensis provides insights into the evolution of the tea genome and tea quality.</title>
        <authorList>
            <person name="Wei C."/>
            <person name="Yang H."/>
            <person name="Wang S."/>
            <person name="Zhao J."/>
            <person name="Liu C."/>
            <person name="Gao L."/>
            <person name="Xia E."/>
            <person name="Lu Y."/>
            <person name="Tai Y."/>
            <person name="She G."/>
            <person name="Sun J."/>
            <person name="Cao H."/>
            <person name="Tong W."/>
            <person name="Gao Q."/>
            <person name="Li Y."/>
            <person name="Deng W."/>
            <person name="Jiang X."/>
            <person name="Wang W."/>
            <person name="Chen Q."/>
            <person name="Zhang S."/>
            <person name="Li H."/>
            <person name="Wu J."/>
            <person name="Wang P."/>
            <person name="Li P."/>
            <person name="Shi C."/>
            <person name="Zheng F."/>
            <person name="Jian J."/>
            <person name="Huang B."/>
            <person name="Shan D."/>
            <person name="Shi M."/>
            <person name="Fang C."/>
            <person name="Yue Y."/>
            <person name="Li F."/>
            <person name="Li D."/>
            <person name="Wei S."/>
            <person name="Han B."/>
            <person name="Jiang C."/>
            <person name="Yin Y."/>
            <person name="Xia T."/>
            <person name="Zhang Z."/>
            <person name="Bennetzen J.L."/>
            <person name="Zhao S."/>
            <person name="Wan X."/>
        </authorList>
    </citation>
    <scope>NUCLEOTIDE SEQUENCE [LARGE SCALE GENOMIC DNA]</scope>
    <source>
        <strain evidence="4">cv. Shuchazao</strain>
        <tissue evidence="3">Leaf</tissue>
    </source>
</reference>
<proteinExistence type="predicted"/>
<dbReference type="STRING" id="542762.A0A4S4E383"/>
<dbReference type="PROSITE" id="PS00108">
    <property type="entry name" value="PROTEIN_KINASE_ST"/>
    <property type="match status" value="1"/>
</dbReference>
<organism evidence="3 4">
    <name type="scientific">Camellia sinensis var. sinensis</name>
    <name type="common">China tea</name>
    <dbReference type="NCBI Taxonomy" id="542762"/>
    <lineage>
        <taxon>Eukaryota</taxon>
        <taxon>Viridiplantae</taxon>
        <taxon>Streptophyta</taxon>
        <taxon>Embryophyta</taxon>
        <taxon>Tracheophyta</taxon>
        <taxon>Spermatophyta</taxon>
        <taxon>Magnoliopsida</taxon>
        <taxon>eudicotyledons</taxon>
        <taxon>Gunneridae</taxon>
        <taxon>Pentapetalae</taxon>
        <taxon>asterids</taxon>
        <taxon>Ericales</taxon>
        <taxon>Theaceae</taxon>
        <taxon>Camellia</taxon>
    </lineage>
</organism>
<dbReference type="InterPro" id="IPR008271">
    <property type="entry name" value="Ser/Thr_kinase_AS"/>
</dbReference>
<dbReference type="SUPFAM" id="SSF56112">
    <property type="entry name" value="Protein kinase-like (PK-like)"/>
    <property type="match status" value="1"/>
</dbReference>
<dbReference type="Pfam" id="PF00069">
    <property type="entry name" value="Pkinase"/>
    <property type="match status" value="1"/>
</dbReference>
<dbReference type="Proteomes" id="UP000306102">
    <property type="component" value="Unassembled WGS sequence"/>
</dbReference>